<comment type="caution">
    <text evidence="1">The sequence shown here is derived from an EMBL/GenBank/DDBJ whole genome shotgun (WGS) entry which is preliminary data.</text>
</comment>
<protein>
    <submittedName>
        <fullName evidence="1">Uncharacterized protein</fullName>
    </submittedName>
</protein>
<organism evidence="1 2">
    <name type="scientific">Naganishia adeliensis</name>
    <dbReference type="NCBI Taxonomy" id="92952"/>
    <lineage>
        <taxon>Eukaryota</taxon>
        <taxon>Fungi</taxon>
        <taxon>Dikarya</taxon>
        <taxon>Basidiomycota</taxon>
        <taxon>Agaricomycotina</taxon>
        <taxon>Tremellomycetes</taxon>
        <taxon>Filobasidiales</taxon>
        <taxon>Filobasidiaceae</taxon>
        <taxon>Naganishia</taxon>
    </lineage>
</organism>
<evidence type="ECO:0000313" key="1">
    <source>
        <dbReference type="EMBL" id="KAJ9105224.1"/>
    </source>
</evidence>
<sequence length="505" mass="56672">MTQQRRIVNAPPYIVFKLIRDAELTIETQLTDGEVLPSKGVRMSTEIDLANIASDFGYTELRYACVGAILHKGSDVGGGHYLADVLTADGWKRFDDDRVLFTRNPASGVVYRNRPVEVEQKKAKANQTDKEEEQQAQQESQEQQDPSTANKRKNKKDQPQISIERCFHPLLLVYELKKKKEVTLEEISPPVEQQVPVCLRDFNAERWSSATRLINGPSPNDPEVLAYYTQLVKAPSPGAAGFADFEQESGIDAVGLDQPIHPHSAHRFQANIYCDNRIIASWMDLLQAAVPEGTVLFVDGPFYERMSKSEVEVKKLARRFRNAGLFESGSKVEKIIFPVHSPEHWSTGMIDLKNRRCILADSLPDAGRRTLYNQEREAGRTGGVAEDELWDVLPALPKTMEEMLHFNFVPRQKDLNSCGWISMRNMEVLAAGDDYPNATNCGLSDPEQWSNAEGNCLRIDFAWKLKAGAKGTTARCAIVIKDDDEDMTSKYSPAFERTSVDGTKS</sequence>
<evidence type="ECO:0000313" key="2">
    <source>
        <dbReference type="Proteomes" id="UP001230649"/>
    </source>
</evidence>
<keyword evidence="2" id="KW-1185">Reference proteome</keyword>
<proteinExistence type="predicted"/>
<dbReference type="Proteomes" id="UP001230649">
    <property type="component" value="Unassembled WGS sequence"/>
</dbReference>
<accession>A0ACC2W1X9</accession>
<dbReference type="EMBL" id="JASBWS010000049">
    <property type="protein sequence ID" value="KAJ9105224.1"/>
    <property type="molecule type" value="Genomic_DNA"/>
</dbReference>
<reference evidence="1" key="1">
    <citation type="submission" date="2023-04" db="EMBL/GenBank/DDBJ databases">
        <title>Draft Genome sequencing of Naganishia species isolated from polar environments using Oxford Nanopore Technology.</title>
        <authorList>
            <person name="Leo P."/>
            <person name="Venkateswaran K."/>
        </authorList>
    </citation>
    <scope>NUCLEOTIDE SEQUENCE</scope>
    <source>
        <strain evidence="1">MNA-CCFEE 5262</strain>
    </source>
</reference>
<gene>
    <name evidence="1" type="ORF">QFC20_004359</name>
</gene>
<name>A0ACC2W1X9_9TREE</name>